<dbReference type="EMBL" id="CAKLPZ010000007">
    <property type="protein sequence ID" value="CAH1002640.1"/>
    <property type="molecule type" value="Genomic_DNA"/>
</dbReference>
<evidence type="ECO:0000313" key="1">
    <source>
        <dbReference type="EMBL" id="CAH1002640.1"/>
    </source>
</evidence>
<keyword evidence="2" id="KW-1185">Reference proteome</keyword>
<organism evidence="1 2">
    <name type="scientific">Neolewinella maritima</name>
    <dbReference type="NCBI Taxonomy" id="1383882"/>
    <lineage>
        <taxon>Bacteria</taxon>
        <taxon>Pseudomonadati</taxon>
        <taxon>Bacteroidota</taxon>
        <taxon>Saprospiria</taxon>
        <taxon>Saprospirales</taxon>
        <taxon>Lewinellaceae</taxon>
        <taxon>Neolewinella</taxon>
    </lineage>
</organism>
<gene>
    <name evidence="1" type="ORF">LEM8419_03512</name>
</gene>
<reference evidence="1" key="1">
    <citation type="submission" date="2021-12" db="EMBL/GenBank/DDBJ databases">
        <authorList>
            <person name="Rodrigo-Torres L."/>
            <person name="Arahal R. D."/>
            <person name="Lucena T."/>
        </authorList>
    </citation>
    <scope>NUCLEOTIDE SEQUENCE</scope>
    <source>
        <strain evidence="1">CECT 8419</strain>
    </source>
</reference>
<dbReference type="Proteomes" id="UP000837803">
    <property type="component" value="Unassembled WGS sequence"/>
</dbReference>
<protein>
    <submittedName>
        <fullName evidence="1">Uncharacterized protein</fullName>
    </submittedName>
</protein>
<proteinExistence type="predicted"/>
<evidence type="ECO:0000313" key="2">
    <source>
        <dbReference type="Proteomes" id="UP000837803"/>
    </source>
</evidence>
<name>A0ABN8FF56_9BACT</name>
<comment type="caution">
    <text evidence="1">The sequence shown here is derived from an EMBL/GenBank/DDBJ whole genome shotgun (WGS) entry which is preliminary data.</text>
</comment>
<accession>A0ABN8FF56</accession>
<sequence>MDEKCQEIDKRTSQLKRMAQLARAGKKETEEYKNIEWESKQPAVFDFGDKMEDLRKIVKRLRKYSFS</sequence>